<dbReference type="Pfam" id="PF12904">
    <property type="entry name" value="Collagen_bind_2"/>
    <property type="match status" value="1"/>
</dbReference>
<dbReference type="Gene3D" id="3.20.20.80">
    <property type="entry name" value="Glycosidases"/>
    <property type="match status" value="1"/>
</dbReference>
<evidence type="ECO:0000313" key="4">
    <source>
        <dbReference type="Proteomes" id="UP001517367"/>
    </source>
</evidence>
<keyword evidence="4" id="KW-1185">Reference proteome</keyword>
<feature type="domain" description="Apiosidase-like catalytic" evidence="2">
    <location>
        <begin position="25"/>
        <end position="373"/>
    </location>
</feature>
<organism evidence="3 4">
    <name type="scientific">Pedobacter helvus</name>
    <dbReference type="NCBI Taxonomy" id="2563444"/>
    <lineage>
        <taxon>Bacteria</taxon>
        <taxon>Pseudomonadati</taxon>
        <taxon>Bacteroidota</taxon>
        <taxon>Sphingobacteriia</taxon>
        <taxon>Sphingobacteriales</taxon>
        <taxon>Sphingobacteriaceae</taxon>
        <taxon>Pedobacter</taxon>
    </lineage>
</organism>
<feature type="domain" description="Putative collagen-binding" evidence="1">
    <location>
        <begin position="377"/>
        <end position="461"/>
    </location>
</feature>
<dbReference type="PANTHER" id="PTHR37836:SF3">
    <property type="entry name" value="ENDOGLUCANASE"/>
    <property type="match status" value="1"/>
</dbReference>
<comment type="caution">
    <text evidence="3">The sequence shown here is derived from an EMBL/GenBank/DDBJ whole genome shotgun (WGS) entry which is preliminary data.</text>
</comment>
<accession>A0ABW9JJ62</accession>
<gene>
    <name evidence="3" type="ORF">E5L68_011025</name>
</gene>
<dbReference type="PANTHER" id="PTHR37836">
    <property type="entry name" value="LMO1036 PROTEIN"/>
    <property type="match status" value="1"/>
</dbReference>
<dbReference type="EMBL" id="SRMP02000016">
    <property type="protein sequence ID" value="MFN0291925.1"/>
    <property type="molecule type" value="Genomic_DNA"/>
</dbReference>
<proteinExistence type="predicted"/>
<dbReference type="RefSeq" id="WP_138730773.1">
    <property type="nucleotide sequence ID" value="NZ_SRMP02000016.1"/>
</dbReference>
<dbReference type="SUPFAM" id="SSF51445">
    <property type="entry name" value="(Trans)glycosidases"/>
    <property type="match status" value="1"/>
</dbReference>
<evidence type="ECO:0000313" key="3">
    <source>
        <dbReference type="EMBL" id="MFN0291925.1"/>
    </source>
</evidence>
<dbReference type="Pfam" id="PF13204">
    <property type="entry name" value="Apiosidase"/>
    <property type="match status" value="1"/>
</dbReference>
<evidence type="ECO:0000259" key="2">
    <source>
        <dbReference type="Pfam" id="PF13204"/>
    </source>
</evidence>
<dbReference type="Proteomes" id="UP001517367">
    <property type="component" value="Unassembled WGS sequence"/>
</dbReference>
<sequence>MKYILFVLVSLVLSNVLYAQNLKISSNQRYLTDENGKPFFWLGDTAWELFHKLNINDSDYYLRTRAAQGFSVIQATLLAEDDGLKKPNANGDVPFIDLDPNKPNEPYFRHVDEVIRKANKLNLVMAILPTWGDKVISDRLGNGPIIFNKTNAYFYGRFLGKRYKNDNVVWILGGDRNPIEESIEIWRAMAKGLTEGDGGRHLITYHPAGEQSSSDFFHNEPWLDFNIYQTGHAKKHMEVYHFAKKDYDKTPTKPFLDAEPCYEDIPVAFWNYMNFDTEFKVHKTILNNDNSLKDTAHFKLGFFGDYDVRLAAYRNILAGACGFTYGHNAVWQMFEKNSSFVIPCITDWKESLQRPGAVQLQHLIKLFKTIPFNELKPDNYILAENSAIDSLHIVASSTMKHSLIYLPKGGTITLKAHQFKKLRWYNPRNGEFTKWQAYSKFQSTSLTSPTKGDKNDWVLILKDKDKLK</sequence>
<reference evidence="3 4" key="1">
    <citation type="submission" date="2024-12" db="EMBL/GenBank/DDBJ databases">
        <authorList>
            <person name="Hu S."/>
        </authorList>
    </citation>
    <scope>NUCLEOTIDE SEQUENCE [LARGE SCALE GENOMIC DNA]</scope>
    <source>
        <strain evidence="3 4">P-25</strain>
    </source>
</reference>
<name>A0ABW9JJ62_9SPHI</name>
<dbReference type="InterPro" id="IPR025277">
    <property type="entry name" value="Apiosidase-like_cat_dom"/>
</dbReference>
<dbReference type="InterPro" id="IPR017853">
    <property type="entry name" value="GH"/>
</dbReference>
<dbReference type="InterPro" id="IPR024749">
    <property type="entry name" value="Collagen-bd_put"/>
</dbReference>
<evidence type="ECO:0000259" key="1">
    <source>
        <dbReference type="Pfam" id="PF12904"/>
    </source>
</evidence>
<protein>
    <submittedName>
        <fullName evidence="3">DUF4038 domain-containing protein</fullName>
    </submittedName>
</protein>